<feature type="transmembrane region" description="Helical" evidence="4">
    <location>
        <begin position="397"/>
        <end position="416"/>
    </location>
</feature>
<dbReference type="SUPFAM" id="SSF103473">
    <property type="entry name" value="MFS general substrate transporter"/>
    <property type="match status" value="1"/>
</dbReference>
<evidence type="ECO:0000313" key="6">
    <source>
        <dbReference type="EMBL" id="ART63025.1"/>
    </source>
</evidence>
<evidence type="ECO:0000256" key="4">
    <source>
        <dbReference type="SAM" id="Phobius"/>
    </source>
</evidence>
<dbReference type="PANTHER" id="PTHR42910">
    <property type="entry name" value="TRANSPORTER SCO4007-RELATED"/>
    <property type="match status" value="1"/>
</dbReference>
<dbReference type="KEGG" id="kma:B9H00_08150"/>
<feature type="transmembrane region" description="Helical" evidence="4">
    <location>
        <begin position="167"/>
        <end position="185"/>
    </location>
</feature>
<dbReference type="OrthoDB" id="9815356at2"/>
<dbReference type="CDD" id="cd17324">
    <property type="entry name" value="MFS_NepI_like"/>
    <property type="match status" value="1"/>
</dbReference>
<evidence type="ECO:0000256" key="1">
    <source>
        <dbReference type="ARBA" id="ARBA00022692"/>
    </source>
</evidence>
<feature type="transmembrane region" description="Helical" evidence="4">
    <location>
        <begin position="371"/>
        <end position="391"/>
    </location>
</feature>
<dbReference type="GO" id="GO:0022857">
    <property type="term" value="F:transmembrane transporter activity"/>
    <property type="evidence" value="ECO:0007669"/>
    <property type="project" value="InterPro"/>
</dbReference>
<keyword evidence="3 4" id="KW-0472">Membrane</keyword>
<feature type="transmembrane region" description="Helical" evidence="4">
    <location>
        <begin position="142"/>
        <end position="160"/>
    </location>
</feature>
<gene>
    <name evidence="6" type="ORF">B9H00_08150</name>
</gene>
<feature type="transmembrane region" description="Helical" evidence="4">
    <location>
        <begin position="334"/>
        <end position="359"/>
    </location>
</feature>
<feature type="transmembrane region" description="Helical" evidence="4">
    <location>
        <begin position="310"/>
        <end position="328"/>
    </location>
</feature>
<dbReference type="Gene3D" id="1.20.1250.20">
    <property type="entry name" value="MFS general substrate transporter like domains"/>
    <property type="match status" value="1"/>
</dbReference>
<evidence type="ECO:0000259" key="5">
    <source>
        <dbReference type="PROSITE" id="PS50850"/>
    </source>
</evidence>
<feature type="transmembrane region" description="Helical" evidence="4">
    <location>
        <begin position="82"/>
        <end position="99"/>
    </location>
</feature>
<dbReference type="InterPro" id="IPR036259">
    <property type="entry name" value="MFS_trans_sf"/>
</dbReference>
<accession>A0A240UPI2</accession>
<feature type="transmembrane region" description="Helical" evidence="4">
    <location>
        <begin position="111"/>
        <end position="136"/>
    </location>
</feature>
<reference evidence="6 7" key="1">
    <citation type="submission" date="2017-05" db="EMBL/GenBank/DDBJ databases">
        <authorList>
            <person name="Song R."/>
            <person name="Chenine A.L."/>
            <person name="Ruprecht R.M."/>
        </authorList>
    </citation>
    <scope>NUCLEOTIDE SEQUENCE [LARGE SCALE GENOMIC DNA]</scope>
    <source>
        <strain evidence="6">SW32</strain>
    </source>
</reference>
<feature type="transmembrane region" description="Helical" evidence="4">
    <location>
        <begin position="247"/>
        <end position="268"/>
    </location>
</feature>
<dbReference type="InterPro" id="IPR020846">
    <property type="entry name" value="MFS_dom"/>
</dbReference>
<evidence type="ECO:0000256" key="3">
    <source>
        <dbReference type="ARBA" id="ARBA00023136"/>
    </source>
</evidence>
<protein>
    <submittedName>
        <fullName evidence="6">MFS transporter</fullName>
    </submittedName>
</protein>
<feature type="transmembrane region" description="Helical" evidence="4">
    <location>
        <begin position="197"/>
        <end position="217"/>
    </location>
</feature>
<evidence type="ECO:0000256" key="2">
    <source>
        <dbReference type="ARBA" id="ARBA00022989"/>
    </source>
</evidence>
<keyword evidence="7" id="KW-1185">Reference proteome</keyword>
<keyword evidence="1 4" id="KW-0812">Transmembrane</keyword>
<dbReference type="AlphaFoldDB" id="A0A240UPI2"/>
<feature type="domain" description="Major facilitator superfamily (MFS) profile" evidence="5">
    <location>
        <begin position="44"/>
        <end position="422"/>
    </location>
</feature>
<dbReference type="Proteomes" id="UP000194457">
    <property type="component" value="Chromosome"/>
</dbReference>
<name>A0A240UPI2_9GAMM</name>
<dbReference type="PROSITE" id="PS50850">
    <property type="entry name" value="MFS"/>
    <property type="match status" value="1"/>
</dbReference>
<organism evidence="6 7">
    <name type="scientific">Kushneria marisflavi</name>
    <dbReference type="NCBI Taxonomy" id="157779"/>
    <lineage>
        <taxon>Bacteria</taxon>
        <taxon>Pseudomonadati</taxon>
        <taxon>Pseudomonadota</taxon>
        <taxon>Gammaproteobacteria</taxon>
        <taxon>Oceanospirillales</taxon>
        <taxon>Halomonadaceae</taxon>
        <taxon>Kushneria</taxon>
    </lineage>
</organism>
<dbReference type="EMBL" id="CP021358">
    <property type="protein sequence ID" value="ART63025.1"/>
    <property type="molecule type" value="Genomic_DNA"/>
</dbReference>
<keyword evidence="2 4" id="KW-1133">Transmembrane helix</keyword>
<sequence length="427" mass="45251">MTAIFLCTRIQTGSHCATSVQPCFRETPAVTSRDTTSTALPTPLLLLMAMATGISVASNYYAQPLLHTIADQLNLSHSGAGIIVTTAQLGYAAGLLLLVPLGDMVERRRLVVTMMLLATVGLVISALSTNLAVLLLGTAMTGIFSVVAQVLVPFAATLAAPEQRGRAVGTVMSGLLIGILLARTFAGALSTLGNWRLVYMVAAVLMLITTGLLWRALPRLSTHAGLGYAALIHSVGRLLATHSALRLRAALGALTFMLFAAFWTPVAFLLSAPPWQFSDATIGLLGLLGAAGALVAPWAGRQVDRGRARLTTTSGLLLLLVGWLPLFWAERSMIAIVIGVLVLDIAVQLVHITNLNMVYRIDPDARNRLNAAYMVSYFLGGATGSLASAWLYGHAGWTGVTAFGVITSLLGLVIWWRGHRYESPPAT</sequence>
<dbReference type="PANTHER" id="PTHR42910:SF1">
    <property type="entry name" value="MAJOR FACILITATOR SUPERFAMILY (MFS) PROFILE DOMAIN-CONTAINING PROTEIN"/>
    <property type="match status" value="1"/>
</dbReference>
<dbReference type="Pfam" id="PF07690">
    <property type="entry name" value="MFS_1"/>
    <property type="match status" value="1"/>
</dbReference>
<dbReference type="InterPro" id="IPR011701">
    <property type="entry name" value="MFS"/>
</dbReference>
<feature type="transmembrane region" description="Helical" evidence="4">
    <location>
        <begin position="43"/>
        <end position="62"/>
    </location>
</feature>
<feature type="transmembrane region" description="Helical" evidence="4">
    <location>
        <begin position="280"/>
        <end position="298"/>
    </location>
</feature>
<proteinExistence type="predicted"/>
<evidence type="ECO:0000313" key="7">
    <source>
        <dbReference type="Proteomes" id="UP000194457"/>
    </source>
</evidence>